<dbReference type="Proteomes" id="UP000685013">
    <property type="component" value="Chromosome 10"/>
</dbReference>
<comment type="caution">
    <text evidence="3">The sequence shown here is derived from an EMBL/GenBank/DDBJ whole genome shotgun (WGS) entry which is preliminary data.</text>
</comment>
<dbReference type="InterPro" id="IPR007312">
    <property type="entry name" value="Phosphoesterase"/>
</dbReference>
<evidence type="ECO:0000256" key="2">
    <source>
        <dbReference type="SAM" id="SignalP"/>
    </source>
</evidence>
<dbReference type="Pfam" id="PF04185">
    <property type="entry name" value="Phosphoesterase"/>
    <property type="match status" value="1"/>
</dbReference>
<organism evidence="3 4">
    <name type="scientific">Cucurbita argyrosperma subsp. sororia</name>
    <dbReference type="NCBI Taxonomy" id="37648"/>
    <lineage>
        <taxon>Eukaryota</taxon>
        <taxon>Viridiplantae</taxon>
        <taxon>Streptophyta</taxon>
        <taxon>Embryophyta</taxon>
        <taxon>Tracheophyta</taxon>
        <taxon>Spermatophyta</taxon>
        <taxon>Magnoliopsida</taxon>
        <taxon>eudicotyledons</taxon>
        <taxon>Gunneridae</taxon>
        <taxon>Pentapetalae</taxon>
        <taxon>rosids</taxon>
        <taxon>fabids</taxon>
        <taxon>Cucurbitales</taxon>
        <taxon>Cucurbitaceae</taxon>
        <taxon>Cucurbiteae</taxon>
        <taxon>Cucurbita</taxon>
    </lineage>
</organism>
<keyword evidence="4" id="KW-1185">Reference proteome</keyword>
<evidence type="ECO:0000313" key="4">
    <source>
        <dbReference type="Proteomes" id="UP000685013"/>
    </source>
</evidence>
<gene>
    <name evidence="3" type="primary">NPC2</name>
    <name evidence="3" type="ORF">SDJN03_15588</name>
</gene>
<dbReference type="EMBL" id="JAGKQH010000010">
    <property type="protein sequence ID" value="KAG6590165.1"/>
    <property type="molecule type" value="Genomic_DNA"/>
</dbReference>
<keyword evidence="1" id="KW-0378">Hydrolase</keyword>
<feature type="chain" id="PRO_5043417234" evidence="2">
    <location>
        <begin position="23"/>
        <end position="435"/>
    </location>
</feature>
<protein>
    <submittedName>
        <fullName evidence="3">Non-specific phospholipase C2</fullName>
    </submittedName>
</protein>
<name>A0AAV6N4C8_9ROSI</name>
<dbReference type="GO" id="GO:0009395">
    <property type="term" value="P:phospholipid catabolic process"/>
    <property type="evidence" value="ECO:0007669"/>
    <property type="project" value="TreeGrafter"/>
</dbReference>
<keyword evidence="2" id="KW-0732">Signal</keyword>
<evidence type="ECO:0000313" key="3">
    <source>
        <dbReference type="EMBL" id="KAG6590165.1"/>
    </source>
</evidence>
<dbReference type="PANTHER" id="PTHR31956">
    <property type="entry name" value="NON-SPECIFIC PHOSPHOLIPASE C4-RELATED"/>
    <property type="match status" value="1"/>
</dbReference>
<dbReference type="AlphaFoldDB" id="A0AAV6N4C8"/>
<feature type="signal peptide" evidence="2">
    <location>
        <begin position="1"/>
        <end position="22"/>
    </location>
</feature>
<dbReference type="PANTHER" id="PTHR31956:SF26">
    <property type="entry name" value="NON-SPECIFIC PHOSPHOLIPASE C2"/>
    <property type="match status" value="1"/>
</dbReference>
<reference evidence="3 4" key="1">
    <citation type="journal article" date="2021" name="Hortic Res">
        <title>The domestication of Cucurbita argyrosperma as revealed by the genome of its wild relative.</title>
        <authorList>
            <person name="Barrera-Redondo J."/>
            <person name="Sanchez-de la Vega G."/>
            <person name="Aguirre-Liguori J.A."/>
            <person name="Castellanos-Morales G."/>
            <person name="Gutierrez-Guerrero Y.T."/>
            <person name="Aguirre-Dugua X."/>
            <person name="Aguirre-Planter E."/>
            <person name="Tenaillon M.I."/>
            <person name="Lira-Saade R."/>
            <person name="Eguiarte L.E."/>
        </authorList>
    </citation>
    <scope>NUCLEOTIDE SEQUENCE [LARGE SCALE GENOMIC DNA]</scope>
    <source>
        <strain evidence="3">JBR-2021</strain>
    </source>
</reference>
<dbReference type="GO" id="GO:0016788">
    <property type="term" value="F:hydrolase activity, acting on ester bonds"/>
    <property type="evidence" value="ECO:0007669"/>
    <property type="project" value="InterPro"/>
</dbReference>
<accession>A0AAV6N4C8</accession>
<sequence length="435" mass="49650">MAAKSTAFFLLLLAFYTPLLHGSSVKTIIVLIMENCFFDHMLGWMKKLNLKINGVDGTESNFLNASDQKLKQFLFKDQAHYVDPDPVQSFQVIREKILGSDNTSANPPRMNRFAQKAFSMDNTAAMSADVMNEFQPDLVVVYKSLVSVFAVFDRSGNCNYQSISLIVNENRNVQTDFIGGLHRHRPQRCRIGSTFTQEPPLEPRVTFRHSLAKAIHSERYDAGTSFGIYFQNLPSTLAYGNLRKLKYLNKFHLFDLDFKRHANQGKLPNYVVLEPQYFNLPLELGHDDHPSHDVYQGQMLIKEVYETLRSSPQWIETLFIITYDEHGGFYDHVPMPVTDVPSPDGIVEPKLFLFRFDRLGIRVSTIMISPWIEKGPKQLPAPVNIRNSPANKSAMLTEFQQELMQLAIALKGEYILSSYPEPLGNDMTVKEGRNI</sequence>
<proteinExistence type="predicted"/>
<feature type="non-terminal residue" evidence="3">
    <location>
        <position position="1"/>
    </location>
</feature>
<evidence type="ECO:0000256" key="1">
    <source>
        <dbReference type="ARBA" id="ARBA00022801"/>
    </source>
</evidence>